<dbReference type="EMBL" id="JAKWBL010000003">
    <property type="protein sequence ID" value="MCH5599190.1"/>
    <property type="molecule type" value="Genomic_DNA"/>
</dbReference>
<evidence type="ECO:0000313" key="1">
    <source>
        <dbReference type="EMBL" id="MCH5599190.1"/>
    </source>
</evidence>
<keyword evidence="2" id="KW-1185">Reference proteome</keyword>
<proteinExistence type="predicted"/>
<evidence type="ECO:0008006" key="3">
    <source>
        <dbReference type="Google" id="ProtNLM"/>
    </source>
</evidence>
<dbReference type="Proteomes" id="UP001202248">
    <property type="component" value="Unassembled WGS sequence"/>
</dbReference>
<name>A0ABS9SLE6_9BACT</name>
<evidence type="ECO:0000313" key="2">
    <source>
        <dbReference type="Proteomes" id="UP001202248"/>
    </source>
</evidence>
<accession>A0ABS9SLE6</accession>
<comment type="caution">
    <text evidence="1">The sequence shown here is derived from an EMBL/GenBank/DDBJ whole genome shotgun (WGS) entry which is preliminary data.</text>
</comment>
<reference evidence="1 2" key="1">
    <citation type="submission" date="2022-02" db="EMBL/GenBank/DDBJ databases">
        <authorList>
            <person name="Min J."/>
        </authorList>
    </citation>
    <scope>NUCLEOTIDE SEQUENCE [LARGE SCALE GENOMIC DNA]</scope>
    <source>
        <strain evidence="1 2">GR10-1</strain>
    </source>
</reference>
<gene>
    <name evidence="1" type="ORF">MKP09_15370</name>
</gene>
<protein>
    <recommendedName>
        <fullName evidence="3">Toxin-antitoxin system YwqK family antitoxin</fullName>
    </recommendedName>
</protein>
<dbReference type="RefSeq" id="WP_240830866.1">
    <property type="nucleotide sequence ID" value="NZ_JAKWBL010000003.1"/>
</dbReference>
<organism evidence="1 2">
    <name type="scientific">Niabella ginsengisoli</name>
    <dbReference type="NCBI Taxonomy" id="522298"/>
    <lineage>
        <taxon>Bacteria</taxon>
        <taxon>Pseudomonadati</taxon>
        <taxon>Bacteroidota</taxon>
        <taxon>Chitinophagia</taxon>
        <taxon>Chitinophagales</taxon>
        <taxon>Chitinophagaceae</taxon>
        <taxon>Niabella</taxon>
    </lineage>
</organism>
<sequence>MLLLRDYYKNGIIQFQGYMKPENEDTYIGDAYWYDENGFDNGMKQSINKSSLNELIYYNKDGTIWQKIEYNKEGEKSKITTYLNGKELFREVSQILIDTKEYLVRKFRTLIMIDRKWMKRYQLILPFLLSRE</sequence>